<gene>
    <name evidence="2" type="ORF">EV356DRAFT_533007</name>
</gene>
<feature type="domain" description="Heterokaryon incompatibility" evidence="1">
    <location>
        <begin position="53"/>
        <end position="229"/>
    </location>
</feature>
<protein>
    <submittedName>
        <fullName evidence="2">HET-domain-containing protein</fullName>
    </submittedName>
</protein>
<evidence type="ECO:0000313" key="3">
    <source>
        <dbReference type="Proteomes" id="UP000800092"/>
    </source>
</evidence>
<reference evidence="2" key="1">
    <citation type="journal article" date="2020" name="Stud. Mycol.">
        <title>101 Dothideomycetes genomes: a test case for predicting lifestyles and emergence of pathogens.</title>
        <authorList>
            <person name="Haridas S."/>
            <person name="Albert R."/>
            <person name="Binder M."/>
            <person name="Bloem J."/>
            <person name="Labutti K."/>
            <person name="Salamov A."/>
            <person name="Andreopoulos B."/>
            <person name="Baker S."/>
            <person name="Barry K."/>
            <person name="Bills G."/>
            <person name="Bluhm B."/>
            <person name="Cannon C."/>
            <person name="Castanera R."/>
            <person name="Culley D."/>
            <person name="Daum C."/>
            <person name="Ezra D."/>
            <person name="Gonzalez J."/>
            <person name="Henrissat B."/>
            <person name="Kuo A."/>
            <person name="Liang C."/>
            <person name="Lipzen A."/>
            <person name="Lutzoni F."/>
            <person name="Magnuson J."/>
            <person name="Mondo S."/>
            <person name="Nolan M."/>
            <person name="Ohm R."/>
            <person name="Pangilinan J."/>
            <person name="Park H.-J."/>
            <person name="Ramirez L."/>
            <person name="Alfaro M."/>
            <person name="Sun H."/>
            <person name="Tritt A."/>
            <person name="Yoshinaga Y."/>
            <person name="Zwiers L.-H."/>
            <person name="Turgeon B."/>
            <person name="Goodwin S."/>
            <person name="Spatafora J."/>
            <person name="Crous P."/>
            <person name="Grigoriev I."/>
        </authorList>
    </citation>
    <scope>NUCLEOTIDE SEQUENCE</scope>
    <source>
        <strain evidence="2">Tuck. ex Michener</strain>
    </source>
</reference>
<proteinExistence type="predicted"/>
<dbReference type="Pfam" id="PF06985">
    <property type="entry name" value="HET"/>
    <property type="match status" value="1"/>
</dbReference>
<organism evidence="2 3">
    <name type="scientific">Viridothelium virens</name>
    <name type="common">Speckled blister lichen</name>
    <name type="synonym">Trypethelium virens</name>
    <dbReference type="NCBI Taxonomy" id="1048519"/>
    <lineage>
        <taxon>Eukaryota</taxon>
        <taxon>Fungi</taxon>
        <taxon>Dikarya</taxon>
        <taxon>Ascomycota</taxon>
        <taxon>Pezizomycotina</taxon>
        <taxon>Dothideomycetes</taxon>
        <taxon>Dothideomycetes incertae sedis</taxon>
        <taxon>Trypetheliales</taxon>
        <taxon>Trypetheliaceae</taxon>
        <taxon>Viridothelium</taxon>
    </lineage>
</organism>
<dbReference type="AlphaFoldDB" id="A0A6A6H829"/>
<dbReference type="InterPro" id="IPR052895">
    <property type="entry name" value="HetReg/Transcr_Mod"/>
</dbReference>
<sequence>MDLGKVYAEVPLESERTHLERSIRLLVLDPAEDLNIPLTGTLLATRLPVRTRYEALSYCWGPPFEGQKLEDANISINGHSLQIAGNLAHALRRLRMVATTRTLWIDAICIDQSNDAEKSSQVRHMADIYRMASQVAVWLGEDSTNLDGLFVLGLDLALREWRPWTPSGWSSHSITPLSGAELAKRAKAAGNSQWDIRRELLGITPEVRQKCFSIFKSRRYFLRRWVMQEMCQARRLIVYCGNSHASWTSVHKSIERGQRRAPDNMARFFGLVEEFTSAIRGRAQINSYTDAISWFRILSECSQLECSDERDKIYALMSFFQGCNFGFRVDYTTPWPQMYMNFLQYCIQHGLEYSTRSYADIWGVVLGIAGFQAPQKRSQNPKDDLLPSWVPDWRLRTEHVALYAEAPTIAITRTITRRAAIRDKTLSACVGLYGVISKADDPEKWGDSLALTDSTGMKITSREPGFAPDHNKHLCPSLAPGDHLCSPVVMLRDLETPSQPIEDVLALVLHPLDLECSLFHLVGLCSLFRFQKVNLGEPKPRTEINVNIV</sequence>
<dbReference type="PANTHER" id="PTHR24148:SF64">
    <property type="entry name" value="HETEROKARYON INCOMPATIBILITY DOMAIN-CONTAINING PROTEIN"/>
    <property type="match status" value="1"/>
</dbReference>
<dbReference type="InterPro" id="IPR010730">
    <property type="entry name" value="HET"/>
</dbReference>
<keyword evidence="3" id="KW-1185">Reference proteome</keyword>
<dbReference type="OrthoDB" id="3921930at2759"/>
<dbReference type="Proteomes" id="UP000800092">
    <property type="component" value="Unassembled WGS sequence"/>
</dbReference>
<dbReference type="PANTHER" id="PTHR24148">
    <property type="entry name" value="ANKYRIN REPEAT DOMAIN-CONTAINING PROTEIN 39 HOMOLOG-RELATED"/>
    <property type="match status" value="1"/>
</dbReference>
<evidence type="ECO:0000313" key="2">
    <source>
        <dbReference type="EMBL" id="KAF2234195.1"/>
    </source>
</evidence>
<dbReference type="EMBL" id="ML991800">
    <property type="protein sequence ID" value="KAF2234195.1"/>
    <property type="molecule type" value="Genomic_DNA"/>
</dbReference>
<name>A0A6A6H829_VIRVR</name>
<evidence type="ECO:0000259" key="1">
    <source>
        <dbReference type="Pfam" id="PF06985"/>
    </source>
</evidence>
<accession>A0A6A6H829</accession>